<dbReference type="EMBL" id="KN123977">
    <property type="protein sequence ID" value="KFO22683.1"/>
    <property type="molecule type" value="Genomic_DNA"/>
</dbReference>
<evidence type="ECO:0000313" key="5">
    <source>
        <dbReference type="EMBL" id="KFO22683.1"/>
    </source>
</evidence>
<dbReference type="Pfam" id="PF02996">
    <property type="entry name" value="Prefoldin"/>
    <property type="match status" value="1"/>
</dbReference>
<dbReference type="PANTHER" id="PTHR13345:SF9">
    <property type="entry name" value="PROTEIN UXT"/>
    <property type="match status" value="1"/>
</dbReference>
<dbReference type="CDD" id="cd23158">
    <property type="entry name" value="Prefoldin_UXT"/>
    <property type="match status" value="1"/>
</dbReference>
<dbReference type="eggNOG" id="KOG3047">
    <property type="taxonomic scope" value="Eukaryota"/>
</dbReference>
<comment type="subunit">
    <text evidence="2">Homohexamer. Component of the PAQosome complex which is responsible for the biogenesis of several protein complexes and which consists of R2TP complex members RUVBL1, RUVBL2, RPAP3 and PIH1D1, URI complex members PFDN2, PFDN6, PDRG1, UXT and URI1 as well as ASDURF, POLR2E and DNAAF10/WDR92. Interacts with LRPPRC. Interacts with androgen receptor AR (via N-terminus). Interacts with estrogen receptor ESR1; the interaction relocalizes ESR1 to the cytoplasm. In the nucleus, interacts specifically with RELA (via RHD domain) and forms a dynamic complex with NF-kappa-B and is recruited to the NF-kappa-B enhanceosome upon stimulation. Interacts with MECOM. Interacts with URI1.</text>
</comment>
<dbReference type="GO" id="GO:0003714">
    <property type="term" value="F:transcription corepressor activity"/>
    <property type="evidence" value="ECO:0007669"/>
    <property type="project" value="InterPro"/>
</dbReference>
<dbReference type="InterPro" id="IPR004127">
    <property type="entry name" value="Prefoldin_subunit_alpha"/>
</dbReference>
<organism evidence="5 6">
    <name type="scientific">Fukomys damarensis</name>
    <name type="common">Damaraland mole rat</name>
    <name type="synonym">Cryptomys damarensis</name>
    <dbReference type="NCBI Taxonomy" id="885580"/>
    <lineage>
        <taxon>Eukaryota</taxon>
        <taxon>Metazoa</taxon>
        <taxon>Chordata</taxon>
        <taxon>Craniata</taxon>
        <taxon>Vertebrata</taxon>
        <taxon>Euteleostomi</taxon>
        <taxon>Mammalia</taxon>
        <taxon>Eutheria</taxon>
        <taxon>Euarchontoglires</taxon>
        <taxon>Glires</taxon>
        <taxon>Rodentia</taxon>
        <taxon>Hystricomorpha</taxon>
        <taxon>Bathyergidae</taxon>
        <taxon>Fukomys</taxon>
    </lineage>
</organism>
<evidence type="ECO:0000256" key="1">
    <source>
        <dbReference type="ARBA" id="ARBA00007666"/>
    </source>
</evidence>
<dbReference type="InterPro" id="IPR003994">
    <property type="entry name" value="UXT"/>
</dbReference>
<dbReference type="PANTHER" id="PTHR13345">
    <property type="entry name" value="MEDIATOR OF RNA POLYMERASE II TRANSCRIPTION SUBUNIT 10"/>
    <property type="match status" value="1"/>
</dbReference>
<evidence type="ECO:0000313" key="6">
    <source>
        <dbReference type="Proteomes" id="UP000028990"/>
    </source>
</evidence>
<dbReference type="FunFam" id="1.10.287.370:FF:000007">
    <property type="entry name" value="UXT isoform 1"/>
    <property type="match status" value="1"/>
</dbReference>
<dbReference type="InterPro" id="IPR009053">
    <property type="entry name" value="Prefoldin"/>
</dbReference>
<dbReference type="STRING" id="885580.ENSFDAP00000001260"/>
<dbReference type="SUPFAM" id="SSF46579">
    <property type="entry name" value="Prefoldin"/>
    <property type="match status" value="1"/>
</dbReference>
<dbReference type="GO" id="GO:0045944">
    <property type="term" value="P:positive regulation of transcription by RNA polymerase II"/>
    <property type="evidence" value="ECO:0007669"/>
    <property type="project" value="TreeGrafter"/>
</dbReference>
<name>A0A091CWU6_FUKDA</name>
<dbReference type="AlphaFoldDB" id="A0A091CWU6"/>
<accession>A0A091CWU6</accession>
<dbReference type="Gene3D" id="1.10.287.370">
    <property type="match status" value="1"/>
</dbReference>
<dbReference type="PRINTS" id="PR01502">
    <property type="entry name" value="UXTPROTEIN"/>
</dbReference>
<reference evidence="5 6" key="1">
    <citation type="submission" date="2013-11" db="EMBL/GenBank/DDBJ databases">
        <title>The Damaraland mole rat (Fukomys damarensis) genome and evolution of African mole rats.</title>
        <authorList>
            <person name="Gladyshev V.N."/>
            <person name="Fang X."/>
        </authorList>
    </citation>
    <scope>NUCLEOTIDE SEQUENCE [LARGE SCALE GENOMIC DNA]</scope>
    <source>
        <tissue evidence="5">Liver</tissue>
    </source>
</reference>
<evidence type="ECO:0000256" key="2">
    <source>
        <dbReference type="ARBA" id="ARBA00065382"/>
    </source>
</evidence>
<proteinExistence type="inferred from homology"/>
<evidence type="ECO:0000256" key="4">
    <source>
        <dbReference type="ARBA" id="ARBA00082448"/>
    </source>
</evidence>
<dbReference type="GO" id="GO:0016592">
    <property type="term" value="C:mediator complex"/>
    <property type="evidence" value="ECO:0007669"/>
    <property type="project" value="TreeGrafter"/>
</dbReference>
<dbReference type="GO" id="GO:0000122">
    <property type="term" value="P:negative regulation of transcription by RNA polymerase II"/>
    <property type="evidence" value="ECO:0007669"/>
    <property type="project" value="InterPro"/>
</dbReference>
<protein>
    <recommendedName>
        <fullName evidence="3">Protein UXT</fullName>
    </recommendedName>
    <alternativeName>
        <fullName evidence="4">Ubiquitously expressed transcript protein</fullName>
    </alternativeName>
</protein>
<gene>
    <name evidence="5" type="ORF">H920_15971</name>
</gene>
<comment type="similarity">
    <text evidence="1">Belongs to the UXT family.</text>
</comment>
<keyword evidence="6" id="KW-1185">Reference proteome</keyword>
<sequence length="228" mass="26188">MPEEVFRDLRKSVKPAPLLFPLASLLVFSTAPPQLAIWLVSTFARTSFIRATRKPRFKPIFLIAGGPKELIMATPPKRRAVDATREKVLRYEAFISDVLQRDLRKVLDHRDKVYEQLAKYLQLKNVIERLQEAKHSELYMQVDLGCNFFVDTVVSDTSRIYVALGYGFFLELTLAEALKFIDRKSSLLTELSNSLTKDSMNIKAHIHMLLEGLRELQGLQNFPDTSHH</sequence>
<dbReference type="Proteomes" id="UP000028990">
    <property type="component" value="Unassembled WGS sequence"/>
</dbReference>
<evidence type="ECO:0000256" key="3">
    <source>
        <dbReference type="ARBA" id="ARBA00070776"/>
    </source>
</evidence>